<dbReference type="EMBL" id="JACOFW010000040">
    <property type="protein sequence ID" value="MBC3809593.1"/>
    <property type="molecule type" value="Genomic_DNA"/>
</dbReference>
<feature type="transmembrane region" description="Helical" evidence="6">
    <location>
        <begin position="220"/>
        <end position="242"/>
    </location>
</feature>
<feature type="transmembrane region" description="Helical" evidence="6">
    <location>
        <begin position="71"/>
        <end position="91"/>
    </location>
</feature>
<dbReference type="Pfam" id="PF00892">
    <property type="entry name" value="EamA"/>
    <property type="match status" value="2"/>
</dbReference>
<evidence type="ECO:0000256" key="5">
    <source>
        <dbReference type="ARBA" id="ARBA00023136"/>
    </source>
</evidence>
<proteinExistence type="predicted"/>
<name>A0ABR6XA64_9BURK</name>
<feature type="transmembrane region" description="Helical" evidence="6">
    <location>
        <begin position="97"/>
        <end position="117"/>
    </location>
</feature>
<feature type="transmembrane region" description="Helical" evidence="6">
    <location>
        <begin position="150"/>
        <end position="176"/>
    </location>
</feature>
<feature type="domain" description="EamA" evidence="7">
    <location>
        <begin position="8"/>
        <end position="141"/>
    </location>
</feature>
<dbReference type="Gene3D" id="1.10.3730.20">
    <property type="match status" value="1"/>
</dbReference>
<organism evidence="8 9">
    <name type="scientific">Undibacterium seohonense</name>
    <dbReference type="NCBI Taxonomy" id="1344950"/>
    <lineage>
        <taxon>Bacteria</taxon>
        <taxon>Pseudomonadati</taxon>
        <taxon>Pseudomonadota</taxon>
        <taxon>Betaproteobacteria</taxon>
        <taxon>Burkholderiales</taxon>
        <taxon>Oxalobacteraceae</taxon>
        <taxon>Undibacterium</taxon>
    </lineage>
</organism>
<feature type="domain" description="EamA" evidence="7">
    <location>
        <begin position="156"/>
        <end position="296"/>
    </location>
</feature>
<dbReference type="PANTHER" id="PTHR32322">
    <property type="entry name" value="INNER MEMBRANE TRANSPORTER"/>
    <property type="match status" value="1"/>
</dbReference>
<evidence type="ECO:0000313" key="9">
    <source>
        <dbReference type="Proteomes" id="UP000648257"/>
    </source>
</evidence>
<dbReference type="SUPFAM" id="SSF103481">
    <property type="entry name" value="Multidrug resistance efflux transporter EmrE"/>
    <property type="match status" value="2"/>
</dbReference>
<evidence type="ECO:0000313" key="8">
    <source>
        <dbReference type="EMBL" id="MBC3809593.1"/>
    </source>
</evidence>
<accession>A0ABR6XA64</accession>
<evidence type="ECO:0000256" key="2">
    <source>
        <dbReference type="ARBA" id="ARBA00022475"/>
    </source>
</evidence>
<dbReference type="RefSeq" id="WP_186924650.1">
    <property type="nucleotide sequence ID" value="NZ_JACOFW010000040.1"/>
</dbReference>
<feature type="transmembrane region" description="Helical" evidence="6">
    <location>
        <begin position="37"/>
        <end position="59"/>
    </location>
</feature>
<evidence type="ECO:0000256" key="6">
    <source>
        <dbReference type="SAM" id="Phobius"/>
    </source>
</evidence>
<feature type="transmembrane region" description="Helical" evidence="6">
    <location>
        <begin position="124"/>
        <end position="144"/>
    </location>
</feature>
<reference evidence="8 9" key="1">
    <citation type="submission" date="2020-08" db="EMBL/GenBank/DDBJ databases">
        <title>Novel species isolated from subtropical streams in China.</title>
        <authorList>
            <person name="Lu H."/>
        </authorList>
    </citation>
    <scope>NUCLEOTIDE SEQUENCE [LARGE SCALE GENOMIC DNA]</scope>
    <source>
        <strain evidence="8 9">KACC 16656</strain>
    </source>
</reference>
<evidence type="ECO:0000259" key="7">
    <source>
        <dbReference type="Pfam" id="PF00892"/>
    </source>
</evidence>
<gene>
    <name evidence="8" type="ORF">H8K52_19815</name>
</gene>
<feature type="transmembrane region" description="Helical" evidence="6">
    <location>
        <begin position="188"/>
        <end position="208"/>
    </location>
</feature>
<keyword evidence="4 6" id="KW-1133">Transmembrane helix</keyword>
<keyword evidence="9" id="KW-1185">Reference proteome</keyword>
<dbReference type="InterPro" id="IPR050638">
    <property type="entry name" value="AA-Vitamin_Transporters"/>
</dbReference>
<keyword evidence="2" id="KW-1003">Cell membrane</keyword>
<dbReference type="Proteomes" id="UP000648257">
    <property type="component" value="Unassembled WGS sequence"/>
</dbReference>
<dbReference type="InterPro" id="IPR000620">
    <property type="entry name" value="EamA_dom"/>
</dbReference>
<dbReference type="InterPro" id="IPR037185">
    <property type="entry name" value="EmrE-like"/>
</dbReference>
<protein>
    <submittedName>
        <fullName evidence="8">DMT family transporter</fullName>
    </submittedName>
</protein>
<comment type="caution">
    <text evidence="8">The sequence shown here is derived from an EMBL/GenBank/DDBJ whole genome shotgun (WGS) entry which is preliminary data.</text>
</comment>
<keyword evidence="5 6" id="KW-0472">Membrane</keyword>
<comment type="subcellular location">
    <subcellularLocation>
        <location evidence="1">Cell membrane</location>
        <topology evidence="1">Multi-pass membrane protein</topology>
    </subcellularLocation>
</comment>
<feature type="transmembrane region" description="Helical" evidence="6">
    <location>
        <begin position="254"/>
        <end position="274"/>
    </location>
</feature>
<feature type="transmembrane region" description="Helical" evidence="6">
    <location>
        <begin position="280"/>
        <end position="297"/>
    </location>
</feature>
<evidence type="ECO:0000256" key="4">
    <source>
        <dbReference type="ARBA" id="ARBA00022989"/>
    </source>
</evidence>
<evidence type="ECO:0000256" key="3">
    <source>
        <dbReference type="ARBA" id="ARBA00022692"/>
    </source>
</evidence>
<keyword evidence="3 6" id="KW-0812">Transmembrane</keyword>
<dbReference type="PANTHER" id="PTHR32322:SF18">
    <property type="entry name" value="S-ADENOSYLMETHIONINE_S-ADENOSYLHOMOCYSTEINE TRANSPORTER"/>
    <property type="match status" value="1"/>
</dbReference>
<sequence length="301" mass="33381">MRQKLTLSTIILLTIPPLLWSANAIIGRVIYHDIPPVILNFLRWVCAFFILLPFAYPIFKTGSSLWRDAKHYAVLGLLGIGIYNALQYAALQSSGPINVTLVASGMPVWMMLVGWLFFGAKIRLLQIAGAVLSIVGVLFVLSRGKLEHLLALHLVAGDLLMIAATIAWSFYSWLLTNQSKYQELRPHWTYFLLAQISFGVTWSGLFAAGEWALIDYHIQWSWQLLAAIIFVAIGPALIAFRCWGAGVQKAGPNVAGFFVNLTPLFTTILSAAILRELPDWYHGVAFLLIVAGIIISSKQKV</sequence>
<evidence type="ECO:0000256" key="1">
    <source>
        <dbReference type="ARBA" id="ARBA00004651"/>
    </source>
</evidence>